<evidence type="ECO:0000259" key="4">
    <source>
        <dbReference type="Pfam" id="PF13947"/>
    </source>
</evidence>
<sequence length="203" mass="22084">MKLFLAYLHLLIFLSLTATLLAGAQFAKIGCNDTCGIVIIPYPFGIGAACSINLWYVVDCISAKPYLLALNHLEVLGVNLQNQIVTVSTPMITDCEKPVWNSNEIMSIDLGRSPFVFSKSHNVFVFEGCGVASMMDGGSVLIGCSTSCRNVTLSNINNCYGIRCCHTTVPHYLKSYNINITRLGDEDGGCQSAFLMDKASYDT</sequence>
<feature type="chain" id="PRO_5042092672" description="Wall-associated receptor kinase galacturonan-binding domain-containing protein" evidence="3">
    <location>
        <begin position="20"/>
        <end position="203"/>
    </location>
</feature>
<keyword evidence="6" id="KW-1185">Reference proteome</keyword>
<dbReference type="InterPro" id="IPR025287">
    <property type="entry name" value="WAK_GUB"/>
</dbReference>
<dbReference type="PANTHER" id="PTHR33491">
    <property type="entry name" value="OSJNBA0016N04.9 PROTEIN"/>
    <property type="match status" value="1"/>
</dbReference>
<protein>
    <recommendedName>
        <fullName evidence="4">Wall-associated receptor kinase galacturonan-binding domain-containing protein</fullName>
    </recommendedName>
</protein>
<accession>A0AAD8ND80</accession>
<name>A0AAD8ND80_TARER</name>
<gene>
    <name evidence="5" type="ORF">QVD17_38044</name>
</gene>
<evidence type="ECO:0000313" key="5">
    <source>
        <dbReference type="EMBL" id="KAK1411495.1"/>
    </source>
</evidence>
<dbReference type="AlphaFoldDB" id="A0AAD8ND80"/>
<comment type="subcellular location">
    <subcellularLocation>
        <location evidence="1">Membrane</location>
        <topology evidence="1">Single-pass membrane protein</topology>
    </subcellularLocation>
</comment>
<feature type="domain" description="Wall-associated receptor kinase galacturonan-binding" evidence="4">
    <location>
        <begin position="31"/>
        <end position="88"/>
    </location>
</feature>
<reference evidence="5" key="1">
    <citation type="journal article" date="2023" name="bioRxiv">
        <title>Improved chromosome-level genome assembly for marigold (Tagetes erecta).</title>
        <authorList>
            <person name="Jiang F."/>
            <person name="Yuan L."/>
            <person name="Wang S."/>
            <person name="Wang H."/>
            <person name="Xu D."/>
            <person name="Wang A."/>
            <person name="Fan W."/>
        </authorList>
    </citation>
    <scope>NUCLEOTIDE SEQUENCE</scope>
    <source>
        <strain evidence="5">WSJ</strain>
        <tissue evidence="5">Leaf</tissue>
    </source>
</reference>
<dbReference type="GO" id="GO:0016020">
    <property type="term" value="C:membrane"/>
    <property type="evidence" value="ECO:0007669"/>
    <property type="project" value="UniProtKB-SubCell"/>
</dbReference>
<dbReference type="Pfam" id="PF13947">
    <property type="entry name" value="GUB_WAK_bind"/>
    <property type="match status" value="1"/>
</dbReference>
<evidence type="ECO:0000256" key="1">
    <source>
        <dbReference type="ARBA" id="ARBA00004167"/>
    </source>
</evidence>
<comment type="caution">
    <text evidence="5">The sequence shown here is derived from an EMBL/GenBank/DDBJ whole genome shotgun (WGS) entry which is preliminary data.</text>
</comment>
<feature type="signal peptide" evidence="3">
    <location>
        <begin position="1"/>
        <end position="19"/>
    </location>
</feature>
<evidence type="ECO:0000256" key="2">
    <source>
        <dbReference type="ARBA" id="ARBA00022729"/>
    </source>
</evidence>
<evidence type="ECO:0000256" key="3">
    <source>
        <dbReference type="SAM" id="SignalP"/>
    </source>
</evidence>
<dbReference type="Proteomes" id="UP001229421">
    <property type="component" value="Unassembled WGS sequence"/>
</dbReference>
<organism evidence="5 6">
    <name type="scientific">Tagetes erecta</name>
    <name type="common">African marigold</name>
    <dbReference type="NCBI Taxonomy" id="13708"/>
    <lineage>
        <taxon>Eukaryota</taxon>
        <taxon>Viridiplantae</taxon>
        <taxon>Streptophyta</taxon>
        <taxon>Embryophyta</taxon>
        <taxon>Tracheophyta</taxon>
        <taxon>Spermatophyta</taxon>
        <taxon>Magnoliopsida</taxon>
        <taxon>eudicotyledons</taxon>
        <taxon>Gunneridae</taxon>
        <taxon>Pentapetalae</taxon>
        <taxon>asterids</taxon>
        <taxon>campanulids</taxon>
        <taxon>Asterales</taxon>
        <taxon>Asteraceae</taxon>
        <taxon>Asteroideae</taxon>
        <taxon>Heliantheae alliance</taxon>
        <taxon>Tageteae</taxon>
        <taxon>Tagetes</taxon>
    </lineage>
</organism>
<dbReference type="GO" id="GO:0030247">
    <property type="term" value="F:polysaccharide binding"/>
    <property type="evidence" value="ECO:0007669"/>
    <property type="project" value="InterPro"/>
</dbReference>
<dbReference type="EMBL" id="JAUHHV010000010">
    <property type="protein sequence ID" value="KAK1411495.1"/>
    <property type="molecule type" value="Genomic_DNA"/>
</dbReference>
<keyword evidence="2 3" id="KW-0732">Signal</keyword>
<evidence type="ECO:0000313" key="6">
    <source>
        <dbReference type="Proteomes" id="UP001229421"/>
    </source>
</evidence>
<proteinExistence type="predicted"/>